<dbReference type="PROSITE" id="PS50092">
    <property type="entry name" value="TSP1"/>
    <property type="match status" value="6"/>
</dbReference>
<dbReference type="GO" id="GO:0009653">
    <property type="term" value="P:anatomical structure morphogenesis"/>
    <property type="evidence" value="ECO:0007669"/>
    <property type="project" value="UniProtKB-ARBA"/>
</dbReference>
<proteinExistence type="predicted"/>
<keyword evidence="6" id="KW-0677">Repeat</keyword>
<evidence type="ECO:0000256" key="8">
    <source>
        <dbReference type="ARBA" id="ARBA00022900"/>
    </source>
</evidence>
<dbReference type="Pfam" id="PF00090">
    <property type="entry name" value="TSP_1"/>
    <property type="match status" value="1"/>
</dbReference>
<evidence type="ECO:0000256" key="3">
    <source>
        <dbReference type="ARBA" id="ARBA00022525"/>
    </source>
</evidence>
<evidence type="ECO:0000256" key="5">
    <source>
        <dbReference type="ARBA" id="ARBA00022729"/>
    </source>
</evidence>
<comment type="caution">
    <text evidence="13">The sequence shown here is derived from an EMBL/GenBank/DDBJ whole genome shotgun (WGS) entry which is preliminary data.</text>
</comment>
<keyword evidence="2" id="KW-0217">Developmental protein</keyword>
<reference evidence="13" key="1">
    <citation type="submission" date="2023-06" db="EMBL/GenBank/DDBJ databases">
        <authorList>
            <person name="Delattre M."/>
        </authorList>
    </citation>
    <scope>NUCLEOTIDE SEQUENCE</scope>
    <source>
        <strain evidence="13">AF72</strain>
    </source>
</reference>
<evidence type="ECO:0000256" key="6">
    <source>
        <dbReference type="ARBA" id="ARBA00022737"/>
    </source>
</evidence>
<dbReference type="GO" id="GO:0004867">
    <property type="term" value="F:serine-type endopeptidase inhibitor activity"/>
    <property type="evidence" value="ECO:0007669"/>
    <property type="project" value="UniProtKB-KW"/>
</dbReference>
<dbReference type="FunFam" id="4.10.410.10:FF:000020">
    <property type="entry name" value="Collagen, type VI, alpha 3"/>
    <property type="match status" value="4"/>
</dbReference>
<dbReference type="InterPro" id="IPR050439">
    <property type="entry name" value="ADAMTS_ADAMTS-like"/>
</dbReference>
<keyword evidence="5 11" id="KW-0732">Signal</keyword>
<dbReference type="FunFam" id="2.60.120.830:FF:000001">
    <property type="entry name" value="A disintegrin and metalloproteinase with thrombospondin motifs 1"/>
    <property type="match status" value="1"/>
</dbReference>
<dbReference type="Proteomes" id="UP001177023">
    <property type="component" value="Unassembled WGS sequence"/>
</dbReference>
<dbReference type="SMART" id="SM00131">
    <property type="entry name" value="KU"/>
    <property type="match status" value="5"/>
</dbReference>
<feature type="domain" description="BPTI/Kunitz inhibitor" evidence="12">
    <location>
        <begin position="1346"/>
        <end position="1396"/>
    </location>
</feature>
<dbReference type="InterPro" id="IPR036383">
    <property type="entry name" value="TSP1_rpt_sf"/>
</dbReference>
<keyword evidence="8" id="KW-0722">Serine protease inhibitor</keyword>
<dbReference type="InterPro" id="IPR020901">
    <property type="entry name" value="Prtase_inh_Kunz-CS"/>
</dbReference>
<dbReference type="GO" id="GO:0030198">
    <property type="term" value="P:extracellular matrix organization"/>
    <property type="evidence" value="ECO:0007669"/>
    <property type="project" value="TreeGrafter"/>
</dbReference>
<feature type="domain" description="BPTI/Kunitz inhibitor" evidence="12">
    <location>
        <begin position="1209"/>
        <end position="1259"/>
    </location>
</feature>
<feature type="region of interest" description="Disordered" evidence="10">
    <location>
        <begin position="1262"/>
        <end position="1286"/>
    </location>
</feature>
<keyword evidence="3" id="KW-0964">Secreted</keyword>
<feature type="chain" id="PRO_5041373636" description="BPTI/Kunitz inhibitor domain-containing protein" evidence="11">
    <location>
        <begin position="17"/>
        <end position="1400"/>
    </location>
</feature>
<evidence type="ECO:0000313" key="14">
    <source>
        <dbReference type="Proteomes" id="UP001177023"/>
    </source>
</evidence>
<dbReference type="Gene3D" id="2.20.100.10">
    <property type="entry name" value="Thrombospondin type-1 (TSP1) repeat"/>
    <property type="match status" value="6"/>
</dbReference>
<keyword evidence="7" id="KW-0084">Basement membrane</keyword>
<gene>
    <name evidence="13" type="ORF">MSPICULIGERA_LOCUS1927</name>
</gene>
<evidence type="ECO:0000256" key="7">
    <source>
        <dbReference type="ARBA" id="ARBA00022869"/>
    </source>
</evidence>
<dbReference type="PANTHER" id="PTHR13723">
    <property type="entry name" value="ADAMTS A DISINTEGRIN AND METALLOPROTEASE WITH THROMBOSPONDIN MOTIFS PROTEASE"/>
    <property type="match status" value="1"/>
</dbReference>
<comment type="subcellular location">
    <subcellularLocation>
        <location evidence="1">Secreted</location>
        <location evidence="1">Extracellular space</location>
        <location evidence="1">Extracellular matrix</location>
        <location evidence="1">Basement membrane</location>
    </subcellularLocation>
</comment>
<dbReference type="EMBL" id="CATQJA010000585">
    <property type="protein sequence ID" value="CAJ0561770.1"/>
    <property type="molecule type" value="Genomic_DNA"/>
</dbReference>
<evidence type="ECO:0000256" key="1">
    <source>
        <dbReference type="ARBA" id="ARBA00004302"/>
    </source>
</evidence>
<dbReference type="InterPro" id="IPR010294">
    <property type="entry name" value="ADAMTS_spacer1"/>
</dbReference>
<dbReference type="PROSITE" id="PS00280">
    <property type="entry name" value="BPTI_KUNITZ_1"/>
    <property type="match status" value="4"/>
</dbReference>
<feature type="non-terminal residue" evidence="13">
    <location>
        <position position="1400"/>
    </location>
</feature>
<dbReference type="PRINTS" id="PR00759">
    <property type="entry name" value="BASICPTASE"/>
</dbReference>
<dbReference type="CDD" id="cd00109">
    <property type="entry name" value="Kunitz-type"/>
    <property type="match status" value="2"/>
</dbReference>
<evidence type="ECO:0000256" key="9">
    <source>
        <dbReference type="ARBA" id="ARBA00023157"/>
    </source>
</evidence>
<keyword evidence="7" id="KW-0272">Extracellular matrix</keyword>
<organism evidence="13 14">
    <name type="scientific">Mesorhabditis spiculigera</name>
    <dbReference type="NCBI Taxonomy" id="96644"/>
    <lineage>
        <taxon>Eukaryota</taxon>
        <taxon>Metazoa</taxon>
        <taxon>Ecdysozoa</taxon>
        <taxon>Nematoda</taxon>
        <taxon>Chromadorea</taxon>
        <taxon>Rhabditida</taxon>
        <taxon>Rhabditina</taxon>
        <taxon>Rhabditomorpha</taxon>
        <taxon>Rhabditoidea</taxon>
        <taxon>Rhabditidae</taxon>
        <taxon>Mesorhabditinae</taxon>
        <taxon>Mesorhabditis</taxon>
    </lineage>
</organism>
<dbReference type="Gene3D" id="4.10.410.10">
    <property type="entry name" value="Pancreatic trypsin inhibitor Kunitz domain"/>
    <property type="match status" value="5"/>
</dbReference>
<dbReference type="GO" id="GO:0004222">
    <property type="term" value="F:metalloendopeptidase activity"/>
    <property type="evidence" value="ECO:0007669"/>
    <property type="project" value="TreeGrafter"/>
</dbReference>
<evidence type="ECO:0000256" key="11">
    <source>
        <dbReference type="SAM" id="SignalP"/>
    </source>
</evidence>
<dbReference type="SUPFAM" id="SSF57362">
    <property type="entry name" value="BPTI-like"/>
    <property type="match status" value="5"/>
</dbReference>
<evidence type="ECO:0000256" key="10">
    <source>
        <dbReference type="SAM" id="MobiDB-lite"/>
    </source>
</evidence>
<feature type="region of interest" description="Disordered" evidence="10">
    <location>
        <begin position="1166"/>
        <end position="1210"/>
    </location>
</feature>
<dbReference type="InterPro" id="IPR002223">
    <property type="entry name" value="Kunitz_BPTI"/>
</dbReference>
<feature type="domain" description="BPTI/Kunitz inhibitor" evidence="12">
    <location>
        <begin position="1289"/>
        <end position="1339"/>
    </location>
</feature>
<dbReference type="FunFam" id="2.20.100.10:FF:000005">
    <property type="entry name" value="ADAM metallopeptidase with thrombospondin type 1 motif 9"/>
    <property type="match status" value="1"/>
</dbReference>
<evidence type="ECO:0000313" key="13">
    <source>
        <dbReference type="EMBL" id="CAJ0561770.1"/>
    </source>
</evidence>
<evidence type="ECO:0000256" key="4">
    <source>
        <dbReference type="ARBA" id="ARBA00022690"/>
    </source>
</evidence>
<dbReference type="CDD" id="cd22635">
    <property type="entry name" value="Kunitz_papilin"/>
    <property type="match status" value="1"/>
</dbReference>
<sequence>MRVWVQLALLAVGSNAWSFFSSEPESPYLHPASPALNDPTAYRAKRQAYQVYSGDDVSVTVDKSGMAEKGNWGPWTAENQCSRTCGGGVQAEKRTCSGDCTGPSLRYISCNTDPCGEDATDFRAEQCAKYNDEALDGNYYKWLPYKGKDKCELLCKPDSGNFYYKWADKATKKADKCGVCDGDGSTCKTLEGVFDERNLSPGYHDIIKLPVGATNIRIEEMRDTSNNLAFKNNSDHFFLNGNGMLSVEKDVEAAGTVFEYDDAKKEKLFAAGPLTEEITVSLLFRKGNKESAIKYEFSVPLEEADYMWKVQDWTPCSVTCGAGVRTRDPYCIDVKSQGRVADDLCVENNATKPETEKQCKTVDCEAEWFTGDWEDCSSTCGDSGEQYRVVYCHKVFADGKRMTVDDDNCTAERPPVRQQCNRFACPEWHAGPWSACSEKCGDAHQYRSVTCRSEKEGEEQKLLAADACNADETIESQRSCNLGPCEGLKFYTTEWKLCEKCNDTEETRNVTCKDTMGRAYPLEKCLTDNTTDIPIDTRACATQQPCVYEWTASEWSKCSTECGHGHKGRKVFCAIHQLGGLEVVDEGLCQGDKPETKSNCTNEEKCTGTWYTSDWSKCTEECGGGNQERLAVCLNYDKKPVPEWCDELEMPAVSQECNKDPCPTCEDSEFGCCPDNSTFAAGPFNQGCSNCSTSEFGCCADNYTEATGANFKGCPEFNETSITVDELAQNIMAADELEGSGEGADSADGLCTVTNEDGEEAKVDCKTNATLVEDDIFGNSTDGGNATIHCSKTEFGCCPDWSTPAEGKNNEGCPEFVLGACNETTYGCCLDGVTLARGKNYEGCGEPSCAASLYGCCKDRKTIAFGPHYAGCERSSFPCELSPHGCCPDGESAALDNNGTGCGENCLTTKYGCCPDGKTLAKGHHNEGCGCEFAQFGCCPDGKSVARGAAFYGCPDTCAQSQYGCCPDGKTGARGPNKEGCPCQYTRYGCCPDGETTALGPRLEGCNDCRYAKYGCCQDQETKALGPNYQGCPSTTQMPFKRGGTVSPPMIQACALPEDKGSVCGSGYKLSWYYDTAEGRCSQFWYGGCDGNQNRFGTEEMCKEVCVEPPQKGRCYLPKNEGPLRCDSPTARYYYDHNTRQCAAFCWEECSTFCKDIGPLPVEPVTEAPRAPEPQFDVRPAGEQQPAQTVRADAKDATRPAPPTMEEICRSTADSGPCTEYKERWHYDATSGQCQTFTYGGCGGNLNRFESRDECHRRCSFLQGGQQQQPAQPRGGQQPRGGPGANSLCDENKETGPCTQFQTKWYYNKADGTCNRFHYGGCEGTGNRFDTEQTCKAACEQHQDPCQLPKVQGPCSGKQKNFFFNTHTRQCEEFVYGGCLGNTNRFAQLEECQARCGGRK</sequence>
<evidence type="ECO:0000256" key="2">
    <source>
        <dbReference type="ARBA" id="ARBA00022473"/>
    </source>
</evidence>
<dbReference type="Pfam" id="PF05986">
    <property type="entry name" value="ADAMTS_spacer1"/>
    <property type="match status" value="1"/>
</dbReference>
<dbReference type="GO" id="GO:0016477">
    <property type="term" value="P:cell migration"/>
    <property type="evidence" value="ECO:0007669"/>
    <property type="project" value="UniProtKB-ARBA"/>
</dbReference>
<dbReference type="SUPFAM" id="SSF82895">
    <property type="entry name" value="TSP-1 type 1 repeat"/>
    <property type="match status" value="6"/>
</dbReference>
<dbReference type="GO" id="GO:0006508">
    <property type="term" value="P:proteolysis"/>
    <property type="evidence" value="ECO:0007669"/>
    <property type="project" value="TreeGrafter"/>
</dbReference>
<dbReference type="PROSITE" id="PS50279">
    <property type="entry name" value="BPTI_KUNITZ_2"/>
    <property type="match status" value="4"/>
</dbReference>
<dbReference type="InterPro" id="IPR000884">
    <property type="entry name" value="TSP1_rpt"/>
</dbReference>
<feature type="domain" description="BPTI/Kunitz inhibitor" evidence="12">
    <location>
        <begin position="1054"/>
        <end position="1106"/>
    </location>
</feature>
<protein>
    <recommendedName>
        <fullName evidence="12">BPTI/Kunitz inhibitor domain-containing protein</fullName>
    </recommendedName>
</protein>
<keyword evidence="9" id="KW-1015">Disulfide bond</keyword>
<dbReference type="Gene3D" id="2.60.120.830">
    <property type="match status" value="1"/>
</dbReference>
<feature type="compositionally biased region" description="Low complexity" evidence="10">
    <location>
        <begin position="1263"/>
        <end position="1277"/>
    </location>
</feature>
<evidence type="ECO:0000259" key="12">
    <source>
        <dbReference type="PROSITE" id="PS50279"/>
    </source>
</evidence>
<feature type="signal peptide" evidence="11">
    <location>
        <begin position="1"/>
        <end position="16"/>
    </location>
</feature>
<name>A0AA36C6E4_9BILA</name>
<keyword evidence="14" id="KW-1185">Reference proteome</keyword>
<dbReference type="Pfam" id="PF19030">
    <property type="entry name" value="TSP1_ADAMTS"/>
    <property type="match status" value="5"/>
</dbReference>
<keyword evidence="4" id="KW-0646">Protease inhibitor</keyword>
<dbReference type="InterPro" id="IPR036880">
    <property type="entry name" value="Kunitz_BPTI_sf"/>
</dbReference>
<dbReference type="Pfam" id="PF00014">
    <property type="entry name" value="Kunitz_BPTI"/>
    <property type="match status" value="5"/>
</dbReference>
<accession>A0AA36C6E4</accession>
<dbReference type="SMART" id="SM00209">
    <property type="entry name" value="TSP1"/>
    <property type="match status" value="7"/>
</dbReference>
<dbReference type="GO" id="GO:0005604">
    <property type="term" value="C:basement membrane"/>
    <property type="evidence" value="ECO:0007669"/>
    <property type="project" value="UniProtKB-SubCell"/>
</dbReference>
<dbReference type="PANTHER" id="PTHR13723:SF281">
    <property type="entry name" value="PAPILIN"/>
    <property type="match status" value="1"/>
</dbReference>